<dbReference type="Proteomes" id="UP000648663">
    <property type="component" value="Unassembled WGS sequence"/>
</dbReference>
<feature type="transmembrane region" description="Helical" evidence="2">
    <location>
        <begin position="28"/>
        <end position="53"/>
    </location>
</feature>
<keyword evidence="2" id="KW-0472">Membrane</keyword>
<dbReference type="PANTHER" id="PTHR38468:SF1">
    <property type="entry name" value="SLL0939 PROTEIN"/>
    <property type="match status" value="1"/>
</dbReference>
<evidence type="ECO:0000313" key="5">
    <source>
        <dbReference type="Proteomes" id="UP000552836"/>
    </source>
</evidence>
<evidence type="ECO:0000256" key="1">
    <source>
        <dbReference type="SAM" id="MobiDB-lite"/>
    </source>
</evidence>
<dbReference type="PANTHER" id="PTHR38468">
    <property type="entry name" value="SLL0939 PROTEIN"/>
    <property type="match status" value="1"/>
</dbReference>
<sequence length="144" mass="15827">MDVRAAEETTGFPSSFLAEELLRDYVNLFIRLVEAAGAIVIFVGAVIAAVQFVRAAVRGRHREEFVRVRLGLARYLLLGLEFQLASDVLRTAIAPSFAEIGKLAAIAAIRTALNYFLGKEIAEERAEVEQDDDSEGERTGRGRS</sequence>
<dbReference type="Proteomes" id="UP000552836">
    <property type="component" value="Unassembled WGS sequence"/>
</dbReference>
<evidence type="ECO:0000313" key="4">
    <source>
        <dbReference type="EMBL" id="NIH70042.1"/>
    </source>
</evidence>
<dbReference type="Pfam" id="PF07784">
    <property type="entry name" value="DUF1622"/>
    <property type="match status" value="1"/>
</dbReference>
<dbReference type="EMBL" id="BMMI01000010">
    <property type="protein sequence ID" value="GGL81784.1"/>
    <property type="molecule type" value="Genomic_DNA"/>
</dbReference>
<evidence type="ECO:0000256" key="2">
    <source>
        <dbReference type="SAM" id="Phobius"/>
    </source>
</evidence>
<protein>
    <submittedName>
        <fullName evidence="3 4">Membrane protein</fullName>
    </submittedName>
</protein>
<comment type="caution">
    <text evidence="4">The sequence shown here is derived from an EMBL/GenBank/DDBJ whole genome shotgun (WGS) entry which is preliminary data.</text>
</comment>
<gene>
    <name evidence="4" type="ORF">FB380_004540</name>
    <name evidence="3" type="ORF">GCM10011589_42700</name>
</gene>
<dbReference type="InterPro" id="IPR012427">
    <property type="entry name" value="DUF1622"/>
</dbReference>
<organism evidence="4 5">
    <name type="scientific">Modestobacter marinus</name>
    <dbReference type="NCBI Taxonomy" id="477641"/>
    <lineage>
        <taxon>Bacteria</taxon>
        <taxon>Bacillati</taxon>
        <taxon>Actinomycetota</taxon>
        <taxon>Actinomycetes</taxon>
        <taxon>Geodermatophilales</taxon>
        <taxon>Geodermatophilaceae</taxon>
        <taxon>Modestobacter</taxon>
    </lineage>
</organism>
<keyword evidence="2" id="KW-0812">Transmembrane</keyword>
<proteinExistence type="predicted"/>
<dbReference type="RefSeq" id="WP_229682293.1">
    <property type="nucleotide sequence ID" value="NZ_BAABJU010000002.1"/>
</dbReference>
<name>A0A846LUK9_9ACTN</name>
<keyword evidence="6" id="KW-1185">Reference proteome</keyword>
<reference evidence="6" key="2">
    <citation type="journal article" date="2019" name="Int. J. Syst. Evol. Microbiol.">
        <title>The Global Catalogue of Microorganisms (GCM) 10K type strain sequencing project: providing services to taxonomists for standard genome sequencing and annotation.</title>
        <authorList>
            <consortium name="The Broad Institute Genomics Platform"/>
            <consortium name="The Broad Institute Genome Sequencing Center for Infectious Disease"/>
            <person name="Wu L."/>
            <person name="Ma J."/>
        </authorList>
    </citation>
    <scope>NUCLEOTIDE SEQUENCE [LARGE SCALE GENOMIC DNA]</scope>
    <source>
        <strain evidence="6">CGMCC 4.5581</strain>
    </source>
</reference>
<dbReference type="AlphaFoldDB" id="A0A846LUK9"/>
<evidence type="ECO:0000313" key="6">
    <source>
        <dbReference type="Proteomes" id="UP000648663"/>
    </source>
</evidence>
<feature type="region of interest" description="Disordered" evidence="1">
    <location>
        <begin position="125"/>
        <end position="144"/>
    </location>
</feature>
<accession>A0A846LUK9</accession>
<reference evidence="3" key="1">
    <citation type="journal article" date="2014" name="Int. J. Syst. Evol. Microbiol.">
        <title>Complete genome of a new Firmicutes species belonging to the dominant human colonic microbiota ('Ruminococcus bicirculans') reveals two chromosomes and a selective capacity to utilize plant glucans.</title>
        <authorList>
            <consortium name="NISC Comparative Sequencing Program"/>
            <person name="Wegmann U."/>
            <person name="Louis P."/>
            <person name="Goesmann A."/>
            <person name="Henrissat B."/>
            <person name="Duncan S.H."/>
            <person name="Flint H.J."/>
        </authorList>
    </citation>
    <scope>NUCLEOTIDE SEQUENCE</scope>
    <source>
        <strain evidence="3">CGMCC 4.5581</strain>
    </source>
</reference>
<reference evidence="4 5" key="3">
    <citation type="submission" date="2020-02" db="EMBL/GenBank/DDBJ databases">
        <title>Sequencing the genomes of 1000 actinobacteria strains.</title>
        <authorList>
            <person name="Klenk H.-P."/>
        </authorList>
    </citation>
    <scope>NUCLEOTIDE SEQUENCE [LARGE SCALE GENOMIC DNA]</scope>
    <source>
        <strain evidence="4 5">DSM 45201</strain>
    </source>
</reference>
<keyword evidence="2" id="KW-1133">Transmembrane helix</keyword>
<evidence type="ECO:0000313" key="3">
    <source>
        <dbReference type="EMBL" id="GGL81784.1"/>
    </source>
</evidence>
<dbReference type="EMBL" id="JAAMPA010000003">
    <property type="protein sequence ID" value="NIH70042.1"/>
    <property type="molecule type" value="Genomic_DNA"/>
</dbReference>
<reference evidence="3" key="4">
    <citation type="submission" date="2024-05" db="EMBL/GenBank/DDBJ databases">
        <authorList>
            <person name="Sun Q."/>
            <person name="Zhou Y."/>
        </authorList>
    </citation>
    <scope>NUCLEOTIDE SEQUENCE</scope>
    <source>
        <strain evidence="3">CGMCC 4.5581</strain>
    </source>
</reference>